<dbReference type="InterPro" id="IPR026998">
    <property type="entry name" value="Calpastatin"/>
</dbReference>
<organism evidence="13 14">
    <name type="scientific">Cyclopterus lumpus</name>
    <name type="common">Lumpsucker</name>
    <dbReference type="NCBI Taxonomy" id="8103"/>
    <lineage>
        <taxon>Eukaryota</taxon>
        <taxon>Metazoa</taxon>
        <taxon>Chordata</taxon>
        <taxon>Craniata</taxon>
        <taxon>Vertebrata</taxon>
        <taxon>Euteleostomi</taxon>
        <taxon>Actinopterygii</taxon>
        <taxon>Neopterygii</taxon>
        <taxon>Teleostei</taxon>
        <taxon>Neoteleostei</taxon>
        <taxon>Acanthomorphata</taxon>
        <taxon>Eupercaria</taxon>
        <taxon>Perciformes</taxon>
        <taxon>Cottioidei</taxon>
        <taxon>Cottales</taxon>
        <taxon>Cyclopteridae</taxon>
        <taxon>Cyclopterus</taxon>
    </lineage>
</organism>
<dbReference type="Ensembl" id="ENSCLMT00005035664.1">
    <property type="protein sequence ID" value="ENSCLMP00005034258.1"/>
    <property type="gene ID" value="ENSCLMG00005016407.1"/>
</dbReference>
<dbReference type="PANTHER" id="PTHR10077:SF0">
    <property type="entry name" value="CALPASTATIN"/>
    <property type="match status" value="1"/>
</dbReference>
<proteinExistence type="inferred from homology"/>
<feature type="compositionally biased region" description="Basic and acidic residues" evidence="12">
    <location>
        <begin position="14"/>
        <end position="30"/>
    </location>
</feature>
<protein>
    <recommendedName>
        <fullName evidence="3">Calpastatin</fullName>
    </recommendedName>
    <alternativeName>
        <fullName evidence="11">Calpain inhibitor</fullName>
    </alternativeName>
</protein>
<comment type="similarity">
    <text evidence="2">Belongs to the protease inhibitor I27 (calpastatin) family.</text>
</comment>
<evidence type="ECO:0000256" key="1">
    <source>
        <dbReference type="ARBA" id="ARBA00002637"/>
    </source>
</evidence>
<keyword evidence="7" id="KW-0789">Thiol protease inhibitor</keyword>
<dbReference type="GO" id="GO:0010859">
    <property type="term" value="F:calcium-dependent cysteine-type endopeptidase inhibitor activity"/>
    <property type="evidence" value="ECO:0007669"/>
    <property type="project" value="TreeGrafter"/>
</dbReference>
<feature type="region of interest" description="Disordered" evidence="12">
    <location>
        <begin position="1"/>
        <end position="30"/>
    </location>
</feature>
<evidence type="ECO:0000256" key="11">
    <source>
        <dbReference type="ARBA" id="ARBA00033013"/>
    </source>
</evidence>
<keyword evidence="8" id="KW-0677">Repeat</keyword>
<evidence type="ECO:0000313" key="13">
    <source>
        <dbReference type="Ensembl" id="ENSCLMP00005034258.1"/>
    </source>
</evidence>
<feature type="region of interest" description="Disordered" evidence="12">
    <location>
        <begin position="126"/>
        <end position="158"/>
    </location>
</feature>
<evidence type="ECO:0000256" key="8">
    <source>
        <dbReference type="ARBA" id="ARBA00022737"/>
    </source>
</evidence>
<dbReference type="GeneTree" id="ENSGT00390000002993"/>
<keyword evidence="14" id="KW-1185">Reference proteome</keyword>
<dbReference type="Pfam" id="PF00748">
    <property type="entry name" value="Calpain_inhib"/>
    <property type="match status" value="1"/>
</dbReference>
<evidence type="ECO:0000256" key="6">
    <source>
        <dbReference type="ARBA" id="ARBA00022690"/>
    </source>
</evidence>
<keyword evidence="5" id="KW-0597">Phosphoprotein</keyword>
<dbReference type="InterPro" id="IPR001259">
    <property type="entry name" value="Prot_inh_calpain"/>
</dbReference>
<keyword evidence="4" id="KW-1017">Isopeptide bond</keyword>
<keyword evidence="9" id="KW-0832">Ubl conjugation</keyword>
<sequence>MSLDALSALVDTLPEDKPKPELPKLRPEDMVSVGKEKGVFVGEREDSIHPDYRFNKEELKKLPAPKPEPTMGTGDALDILSEGFMTPSAAPAVQAPPAKPTMGTGDALDILSGGFMTSSSAPAVQAPVVTPSAPPTQVRRGSVPGTLQPPKICRAMNR</sequence>
<keyword evidence="10" id="KW-0007">Acetylation</keyword>
<dbReference type="PANTHER" id="PTHR10077">
    <property type="entry name" value="CALPASTATIN"/>
    <property type="match status" value="1"/>
</dbReference>
<dbReference type="Proteomes" id="UP000694565">
    <property type="component" value="Unplaced"/>
</dbReference>
<evidence type="ECO:0000256" key="4">
    <source>
        <dbReference type="ARBA" id="ARBA00022499"/>
    </source>
</evidence>
<evidence type="ECO:0000256" key="9">
    <source>
        <dbReference type="ARBA" id="ARBA00022843"/>
    </source>
</evidence>
<evidence type="ECO:0000256" key="5">
    <source>
        <dbReference type="ARBA" id="ARBA00022553"/>
    </source>
</evidence>
<evidence type="ECO:0000256" key="2">
    <source>
        <dbReference type="ARBA" id="ARBA00009487"/>
    </source>
</evidence>
<evidence type="ECO:0000256" key="3">
    <source>
        <dbReference type="ARBA" id="ARBA00017619"/>
    </source>
</evidence>
<evidence type="ECO:0000256" key="12">
    <source>
        <dbReference type="SAM" id="MobiDB-lite"/>
    </source>
</evidence>
<evidence type="ECO:0000313" key="14">
    <source>
        <dbReference type="Proteomes" id="UP000694565"/>
    </source>
</evidence>
<evidence type="ECO:0000256" key="10">
    <source>
        <dbReference type="ARBA" id="ARBA00022990"/>
    </source>
</evidence>
<evidence type="ECO:0000256" key="7">
    <source>
        <dbReference type="ARBA" id="ARBA00022704"/>
    </source>
</evidence>
<name>A0A8C3G4S6_CYCLU</name>
<dbReference type="GO" id="GO:0005737">
    <property type="term" value="C:cytoplasm"/>
    <property type="evidence" value="ECO:0007669"/>
    <property type="project" value="TreeGrafter"/>
</dbReference>
<reference evidence="13" key="1">
    <citation type="submission" date="2025-08" db="UniProtKB">
        <authorList>
            <consortium name="Ensembl"/>
        </authorList>
    </citation>
    <scope>IDENTIFICATION</scope>
</reference>
<comment type="function">
    <text evidence="1">Specific inhibition of calpain (calcium-dependent cysteine protease). Plays a key role in postmortem tenderization of meat and have been proposed to be involved in muscle protein degradation in living tissue.</text>
</comment>
<accession>A0A8C3G4S6</accession>
<keyword evidence="6" id="KW-0646">Protease inhibitor</keyword>
<dbReference type="AlphaFoldDB" id="A0A8C3G4S6"/>
<reference evidence="13" key="2">
    <citation type="submission" date="2025-09" db="UniProtKB">
        <authorList>
            <consortium name="Ensembl"/>
        </authorList>
    </citation>
    <scope>IDENTIFICATION</scope>
</reference>